<evidence type="ECO:0000313" key="1">
    <source>
        <dbReference type="EMBL" id="SBR34869.1"/>
    </source>
</evidence>
<gene>
    <name evidence="1" type="primary">Nfu_g_1_000675</name>
</gene>
<feature type="non-terminal residue" evidence="1">
    <location>
        <position position="1"/>
    </location>
</feature>
<sequence length="73" mass="8052">YPYVVYHIIGLKIYILFKQEGPVSNYKTLSFQFWGNCSFYSSPVEGGLPKVSPGCGCLLGAQTRTCLPTDNIA</sequence>
<feature type="non-terminal residue" evidence="1">
    <location>
        <position position="73"/>
    </location>
</feature>
<proteinExistence type="predicted"/>
<reference evidence="1" key="2">
    <citation type="submission" date="2016-06" db="EMBL/GenBank/DDBJ databases">
        <title>The genome of a short-lived fish provides insights into sex chromosome evolution and the genetic control of aging.</title>
        <authorList>
            <person name="Reichwald K."/>
            <person name="Felder M."/>
            <person name="Petzold A."/>
            <person name="Koch P."/>
            <person name="Groth M."/>
            <person name="Platzer M."/>
        </authorList>
    </citation>
    <scope>NUCLEOTIDE SEQUENCE</scope>
    <source>
        <tissue evidence="1">Brain</tissue>
    </source>
</reference>
<dbReference type="AlphaFoldDB" id="A0A1A8KTA8"/>
<protein>
    <submittedName>
        <fullName evidence="1">Uncharacterized protein</fullName>
    </submittedName>
</protein>
<organism evidence="1">
    <name type="scientific">Nothobranchius kuhntae</name>
    <name type="common">Beira killifish</name>
    <dbReference type="NCBI Taxonomy" id="321403"/>
    <lineage>
        <taxon>Eukaryota</taxon>
        <taxon>Metazoa</taxon>
        <taxon>Chordata</taxon>
        <taxon>Craniata</taxon>
        <taxon>Vertebrata</taxon>
        <taxon>Euteleostomi</taxon>
        <taxon>Actinopterygii</taxon>
        <taxon>Neopterygii</taxon>
        <taxon>Teleostei</taxon>
        <taxon>Neoteleostei</taxon>
        <taxon>Acanthomorphata</taxon>
        <taxon>Ovalentaria</taxon>
        <taxon>Atherinomorphae</taxon>
        <taxon>Cyprinodontiformes</taxon>
        <taxon>Nothobranchiidae</taxon>
        <taxon>Nothobranchius</taxon>
    </lineage>
</organism>
<dbReference type="EMBL" id="HAEE01014819">
    <property type="protein sequence ID" value="SBR34869.1"/>
    <property type="molecule type" value="Transcribed_RNA"/>
</dbReference>
<accession>A0A1A8KTA8</accession>
<name>A0A1A8KTA8_NOTKU</name>
<reference evidence="1" key="1">
    <citation type="submission" date="2016-05" db="EMBL/GenBank/DDBJ databases">
        <authorList>
            <person name="Lavstsen T."/>
            <person name="Jespersen J.S."/>
        </authorList>
    </citation>
    <scope>NUCLEOTIDE SEQUENCE</scope>
    <source>
        <tissue evidence="1">Brain</tissue>
    </source>
</reference>